<evidence type="ECO:0000313" key="2">
    <source>
        <dbReference type="Proteomes" id="UP000051952"/>
    </source>
</evidence>
<dbReference type="EMBL" id="CYKH01000766">
    <property type="protein sequence ID" value="CUG35636.1"/>
    <property type="molecule type" value="Genomic_DNA"/>
</dbReference>
<dbReference type="Proteomes" id="UP000051952">
    <property type="component" value="Unassembled WGS sequence"/>
</dbReference>
<reference evidence="2" key="1">
    <citation type="submission" date="2015-09" db="EMBL/GenBank/DDBJ databases">
        <authorList>
            <consortium name="Pathogen Informatics"/>
        </authorList>
    </citation>
    <scope>NUCLEOTIDE SEQUENCE [LARGE SCALE GENOMIC DNA]</scope>
    <source>
        <strain evidence="2">Lake Konstanz</strain>
    </source>
</reference>
<gene>
    <name evidence="1" type="ORF">BSAL_78180c</name>
</gene>
<name>A0A0S4IX71_BODSA</name>
<dbReference type="VEuPathDB" id="TriTrypDB:BSAL_78180c"/>
<evidence type="ECO:0000313" key="1">
    <source>
        <dbReference type="EMBL" id="CUG35636.1"/>
    </source>
</evidence>
<accession>A0A0S4IX71</accession>
<sequence>HQTFPLVVWVGRTRVLDFSECSYRNSPPPYRVTAFSPSYRSYDFYQNIVLYRGLVCLQSHARRASLLTEPTRREAANRSRSSSARSELKNCTSVTNIVIAGDNVTIMIQGGSAIPIISVAADPRTIRNTSVLLMDVSCSGETCSSTVPWFSSSSSSAFIGLNITAQNVTAHMEKVDKGVAGLIHIYSHRLQNITLVVRNCNIRTNTTPIVVISSEIAANVSVNFLDSHIEQQSTVNLTAQYGFIYLACFDECAQLHTAISRANLTVRRSVYAVNTTTSNSLRDVTRASWRLLWISVRRGSAVAGSINVEVYDSVISSEFVATNKKLPVNVKFVILLLELGEYDKGSQLGSVPVTIVTDIRRSLFCSSGNELLLIYVDVDDVFTRAVHLTAKVSDSTLTLVSDVTKSEQPVAFQRSLTPIFVGTLSMHSDAILLVSNVQATWKIEASQAAVAISDATTVLGAAVCFAPK</sequence>
<keyword evidence="2" id="KW-1185">Reference proteome</keyword>
<protein>
    <submittedName>
        <fullName evidence="1">Uncharacterized protein</fullName>
    </submittedName>
</protein>
<feature type="non-terminal residue" evidence="1">
    <location>
        <position position="1"/>
    </location>
</feature>
<dbReference type="AlphaFoldDB" id="A0A0S4IX71"/>
<proteinExistence type="predicted"/>
<organism evidence="1 2">
    <name type="scientific">Bodo saltans</name>
    <name type="common">Flagellated protozoan</name>
    <dbReference type="NCBI Taxonomy" id="75058"/>
    <lineage>
        <taxon>Eukaryota</taxon>
        <taxon>Discoba</taxon>
        <taxon>Euglenozoa</taxon>
        <taxon>Kinetoplastea</taxon>
        <taxon>Metakinetoplastina</taxon>
        <taxon>Eubodonida</taxon>
        <taxon>Bodonidae</taxon>
        <taxon>Bodo</taxon>
    </lineage>
</organism>